<evidence type="ECO:0000313" key="10">
    <source>
        <dbReference type="EMBL" id="PRW20781.1"/>
    </source>
</evidence>
<dbReference type="EMBL" id="LHPG02000021">
    <property type="protein sequence ID" value="PRW20781.1"/>
    <property type="molecule type" value="Genomic_DNA"/>
</dbReference>
<dbReference type="Gene3D" id="1.10.510.10">
    <property type="entry name" value="Transferase(Phosphotransferase) domain 1"/>
    <property type="match status" value="1"/>
</dbReference>
<keyword evidence="5" id="KW-0418">Kinase</keyword>
<dbReference type="EC" id="2.7.11.1" evidence="1"/>
<dbReference type="PANTHER" id="PTHR45998:SF2">
    <property type="entry name" value="SERINE_THREONINE-PROTEIN KINASE 16"/>
    <property type="match status" value="1"/>
</dbReference>
<dbReference type="SUPFAM" id="SSF56112">
    <property type="entry name" value="Protein kinase-like (PK-like)"/>
    <property type="match status" value="1"/>
</dbReference>
<gene>
    <name evidence="10" type="ORF">C2E21_8601</name>
</gene>
<dbReference type="Pfam" id="PF00069">
    <property type="entry name" value="Pkinase"/>
    <property type="match status" value="1"/>
</dbReference>
<keyword evidence="6" id="KW-0067">ATP-binding</keyword>
<evidence type="ECO:0000256" key="1">
    <source>
        <dbReference type="ARBA" id="ARBA00012513"/>
    </source>
</evidence>
<dbReference type="InterPro" id="IPR052239">
    <property type="entry name" value="Ser/Thr-specific_kinases"/>
</dbReference>
<dbReference type="PANTHER" id="PTHR45998">
    <property type="entry name" value="SERINE/THREONINE-PROTEIN KINASE 16"/>
    <property type="match status" value="1"/>
</dbReference>
<name>A0A2P6TDS4_CHLSO</name>
<evidence type="ECO:0000256" key="4">
    <source>
        <dbReference type="ARBA" id="ARBA00022741"/>
    </source>
</evidence>
<feature type="domain" description="Protein kinase" evidence="9">
    <location>
        <begin position="59"/>
        <end position="358"/>
    </location>
</feature>
<evidence type="ECO:0000259" key="9">
    <source>
        <dbReference type="PROSITE" id="PS50011"/>
    </source>
</evidence>
<dbReference type="GO" id="GO:0005737">
    <property type="term" value="C:cytoplasm"/>
    <property type="evidence" value="ECO:0007669"/>
    <property type="project" value="TreeGrafter"/>
</dbReference>
<comment type="caution">
    <text evidence="10">The sequence shown here is derived from an EMBL/GenBank/DDBJ whole genome shotgun (WGS) entry which is preliminary data.</text>
</comment>
<dbReference type="GO" id="GO:0004674">
    <property type="term" value="F:protein serine/threonine kinase activity"/>
    <property type="evidence" value="ECO:0007669"/>
    <property type="project" value="UniProtKB-KW"/>
</dbReference>
<evidence type="ECO:0000256" key="2">
    <source>
        <dbReference type="ARBA" id="ARBA00022527"/>
    </source>
</evidence>
<keyword evidence="3" id="KW-0808">Transferase</keyword>
<proteinExistence type="predicted"/>
<accession>A0A2P6TDS4</accession>
<keyword evidence="2" id="KW-0723">Serine/threonine-protein kinase</keyword>
<dbReference type="InterPro" id="IPR011009">
    <property type="entry name" value="Kinase-like_dom_sf"/>
</dbReference>
<dbReference type="Gene3D" id="3.30.200.20">
    <property type="entry name" value="Phosphorylase Kinase, domain 1"/>
    <property type="match status" value="1"/>
</dbReference>
<dbReference type="AlphaFoldDB" id="A0A2P6TDS4"/>
<dbReference type="GO" id="GO:0005524">
    <property type="term" value="F:ATP binding"/>
    <property type="evidence" value="ECO:0007669"/>
    <property type="project" value="UniProtKB-KW"/>
</dbReference>
<evidence type="ECO:0000256" key="5">
    <source>
        <dbReference type="ARBA" id="ARBA00022777"/>
    </source>
</evidence>
<evidence type="ECO:0000256" key="3">
    <source>
        <dbReference type="ARBA" id="ARBA00022679"/>
    </source>
</evidence>
<evidence type="ECO:0000256" key="6">
    <source>
        <dbReference type="ARBA" id="ARBA00022840"/>
    </source>
</evidence>
<evidence type="ECO:0000256" key="7">
    <source>
        <dbReference type="ARBA" id="ARBA00047899"/>
    </source>
</evidence>
<comment type="catalytic activity">
    <reaction evidence="8">
        <text>L-seryl-[protein] + ATP = O-phospho-L-seryl-[protein] + ADP + H(+)</text>
        <dbReference type="Rhea" id="RHEA:17989"/>
        <dbReference type="Rhea" id="RHEA-COMP:9863"/>
        <dbReference type="Rhea" id="RHEA-COMP:11604"/>
        <dbReference type="ChEBI" id="CHEBI:15378"/>
        <dbReference type="ChEBI" id="CHEBI:29999"/>
        <dbReference type="ChEBI" id="CHEBI:30616"/>
        <dbReference type="ChEBI" id="CHEBI:83421"/>
        <dbReference type="ChEBI" id="CHEBI:456216"/>
        <dbReference type="EC" id="2.7.11.1"/>
    </reaction>
</comment>
<protein>
    <recommendedName>
        <fullName evidence="1">non-specific serine/threonine protein kinase</fullName>
        <ecNumber evidence="1">2.7.11.1</ecNumber>
    </recommendedName>
</protein>
<dbReference type="Proteomes" id="UP000239899">
    <property type="component" value="Unassembled WGS sequence"/>
</dbReference>
<evidence type="ECO:0000313" key="11">
    <source>
        <dbReference type="Proteomes" id="UP000239899"/>
    </source>
</evidence>
<reference evidence="10 11" key="1">
    <citation type="journal article" date="2018" name="Plant J.">
        <title>Genome sequences of Chlorella sorokiniana UTEX 1602 and Micractinium conductrix SAG 241.80: implications to maltose excretion by a green alga.</title>
        <authorList>
            <person name="Arriola M.B."/>
            <person name="Velmurugan N."/>
            <person name="Zhang Y."/>
            <person name="Plunkett M.H."/>
            <person name="Hondzo H."/>
            <person name="Barney B.M."/>
        </authorList>
    </citation>
    <scope>NUCLEOTIDE SEQUENCE [LARGE SCALE GENOMIC DNA]</scope>
    <source>
        <strain evidence="11">UTEX 1602</strain>
    </source>
</reference>
<keyword evidence="11" id="KW-1185">Reference proteome</keyword>
<dbReference type="OrthoDB" id="248923at2759"/>
<evidence type="ECO:0000256" key="8">
    <source>
        <dbReference type="ARBA" id="ARBA00048679"/>
    </source>
</evidence>
<dbReference type="STRING" id="3076.A0A2P6TDS4"/>
<dbReference type="InterPro" id="IPR000719">
    <property type="entry name" value="Prot_kinase_dom"/>
</dbReference>
<comment type="catalytic activity">
    <reaction evidence="7">
        <text>L-threonyl-[protein] + ATP = O-phospho-L-threonyl-[protein] + ADP + H(+)</text>
        <dbReference type="Rhea" id="RHEA:46608"/>
        <dbReference type="Rhea" id="RHEA-COMP:11060"/>
        <dbReference type="Rhea" id="RHEA-COMP:11605"/>
        <dbReference type="ChEBI" id="CHEBI:15378"/>
        <dbReference type="ChEBI" id="CHEBI:30013"/>
        <dbReference type="ChEBI" id="CHEBI:30616"/>
        <dbReference type="ChEBI" id="CHEBI:61977"/>
        <dbReference type="ChEBI" id="CHEBI:456216"/>
        <dbReference type="EC" id="2.7.11.1"/>
    </reaction>
</comment>
<organism evidence="10 11">
    <name type="scientific">Chlorella sorokiniana</name>
    <name type="common">Freshwater green alga</name>
    <dbReference type="NCBI Taxonomy" id="3076"/>
    <lineage>
        <taxon>Eukaryota</taxon>
        <taxon>Viridiplantae</taxon>
        <taxon>Chlorophyta</taxon>
        <taxon>core chlorophytes</taxon>
        <taxon>Trebouxiophyceae</taxon>
        <taxon>Chlorellales</taxon>
        <taxon>Chlorellaceae</taxon>
        <taxon>Chlorella clade</taxon>
        <taxon>Chlorella</taxon>
    </lineage>
</organism>
<dbReference type="PROSITE" id="PS50011">
    <property type="entry name" value="PROTEIN_KINASE_DOM"/>
    <property type="match status" value="1"/>
</dbReference>
<keyword evidence="4" id="KW-0547">Nucleotide-binding</keyword>
<sequence>MQGWRESLAAATRGCWDTVSLTLGPQLSQGWNSLLDHLGSSTGAPSAVGQEYQLGVRRLRVLRQLGEGGYSFVYLVRDVAAAGGAGALLPSAVGPHTFALKRVLCGSEEQVREAEHEVAVMKRLRHPCLLPLLDAASQLHRTPDGSSRHIVLLLFPVYDGGNLHEFVQRLRQEAAAQQQQPAACSAAVVQQARREAQRAHLRTLLHIFLQWRQQHEAVLMDFGSARPMPVAVRSRSQAMAAQEDAERHCTAPFRAPELWDVPSSCTLDERVDVWSLGCLLYFLLCGQSPFERAAGEAGGSLMLAVVNGRVSWPDDMAPGCPESLKQLVMRCLETDPASRPGVDDVAEQADRILAQLWL</sequence>